<dbReference type="PANTHER" id="PTHR11695">
    <property type="entry name" value="ALCOHOL DEHYDROGENASE RELATED"/>
    <property type="match status" value="1"/>
</dbReference>
<dbReference type="Gene3D" id="3.40.50.720">
    <property type="entry name" value="NAD(P)-binding Rossmann-like Domain"/>
    <property type="match status" value="1"/>
</dbReference>
<dbReference type="CDD" id="cd05289">
    <property type="entry name" value="MDR_like_2"/>
    <property type="match status" value="1"/>
</dbReference>
<name>A0ABW8UEH1_9LACO</name>
<dbReference type="InterPro" id="IPR020843">
    <property type="entry name" value="ER"/>
</dbReference>
<protein>
    <submittedName>
        <fullName evidence="2">NADP-dependent oxidoreductase</fullName>
        <ecNumber evidence="2">1.-.-.-</ecNumber>
    </submittedName>
</protein>
<dbReference type="RefSeq" id="WP_407136784.1">
    <property type="nucleotide sequence ID" value="NZ_JBGQPK010000003.1"/>
</dbReference>
<dbReference type="SMART" id="SM00829">
    <property type="entry name" value="PKS_ER"/>
    <property type="match status" value="1"/>
</dbReference>
<dbReference type="InterPro" id="IPR011032">
    <property type="entry name" value="GroES-like_sf"/>
</dbReference>
<dbReference type="InterPro" id="IPR050700">
    <property type="entry name" value="YIM1/Zinc_Alcohol_DH_Fams"/>
</dbReference>
<keyword evidence="2" id="KW-0560">Oxidoreductase</keyword>
<dbReference type="Gene3D" id="3.90.180.10">
    <property type="entry name" value="Medium-chain alcohol dehydrogenases, catalytic domain"/>
    <property type="match status" value="1"/>
</dbReference>
<dbReference type="EMBL" id="JBGQPK010000003">
    <property type="protein sequence ID" value="MFL2028279.1"/>
    <property type="molecule type" value="Genomic_DNA"/>
</dbReference>
<dbReference type="Pfam" id="PF08240">
    <property type="entry name" value="ADH_N"/>
    <property type="match status" value="1"/>
</dbReference>
<evidence type="ECO:0000313" key="2">
    <source>
        <dbReference type="EMBL" id="MFL2028279.1"/>
    </source>
</evidence>
<proteinExistence type="predicted"/>
<dbReference type="GO" id="GO:0016491">
    <property type="term" value="F:oxidoreductase activity"/>
    <property type="evidence" value="ECO:0007669"/>
    <property type="project" value="UniProtKB-KW"/>
</dbReference>
<dbReference type="PANTHER" id="PTHR11695:SF294">
    <property type="entry name" value="RETICULON-4-INTERACTING PROTEIN 1, MITOCHONDRIAL"/>
    <property type="match status" value="1"/>
</dbReference>
<sequence length="334" mass="36622">MKAAQITKYSKNFKASVNDIAIPTIKDDEILVRVKSAAVNPLEMLIMSGSVRLIQDYSFPLTIGNEIAGVVDRVGRKVTQFKPADNIYGRLPIKKIGGIAEYVAVKAGEVSRMPKNLTFQQAAAAALTGLTAYQALHEELQAEAGKTLFIPGGSGSFGQMAIPVAKNMGLRVIVSGNAAAKERTLAIGADEYFDYKKVNYWEQLRDIDYVIDTLGQAAFSHELSILRRGGKLVSLKSGPNRRFAREHKLPLWKQLLFGLVGARLDGQAKKQAVEYHFVFVRSDGPQLQKITEIIEATNIVPAVDPRQFTIENINAALDLVANGRLKGKVLIQFP</sequence>
<feature type="domain" description="Enoyl reductase (ER)" evidence="1">
    <location>
        <begin position="15"/>
        <end position="331"/>
    </location>
</feature>
<accession>A0ABW8UEH1</accession>
<dbReference type="SUPFAM" id="SSF51735">
    <property type="entry name" value="NAD(P)-binding Rossmann-fold domains"/>
    <property type="match status" value="1"/>
</dbReference>
<dbReference type="InterPro" id="IPR013154">
    <property type="entry name" value="ADH-like_N"/>
</dbReference>
<dbReference type="InterPro" id="IPR036291">
    <property type="entry name" value="NAD(P)-bd_dom_sf"/>
</dbReference>
<dbReference type="SUPFAM" id="SSF50129">
    <property type="entry name" value="GroES-like"/>
    <property type="match status" value="1"/>
</dbReference>
<comment type="caution">
    <text evidence="2">The sequence shown here is derived from an EMBL/GenBank/DDBJ whole genome shotgun (WGS) entry which is preliminary data.</text>
</comment>
<keyword evidence="3" id="KW-1185">Reference proteome</keyword>
<evidence type="ECO:0000259" key="1">
    <source>
        <dbReference type="SMART" id="SM00829"/>
    </source>
</evidence>
<gene>
    <name evidence="2" type="ORF">ACEN34_01480</name>
</gene>
<reference evidence="2 3" key="1">
    <citation type="submission" date="2024-08" db="EMBL/GenBank/DDBJ databases">
        <authorList>
            <person name="Arias E."/>
        </authorList>
    </citation>
    <scope>NUCLEOTIDE SEQUENCE [LARGE SCALE GENOMIC DNA]</scope>
    <source>
        <strain evidence="2 3">FAM 25317</strain>
    </source>
</reference>
<dbReference type="Pfam" id="PF13602">
    <property type="entry name" value="ADH_zinc_N_2"/>
    <property type="match status" value="1"/>
</dbReference>
<evidence type="ECO:0000313" key="3">
    <source>
        <dbReference type="Proteomes" id="UP001625389"/>
    </source>
</evidence>
<dbReference type="Proteomes" id="UP001625389">
    <property type="component" value="Unassembled WGS sequence"/>
</dbReference>
<dbReference type="EC" id="1.-.-.-" evidence="2"/>
<organism evidence="2 3">
    <name type="scientific">Loigolactobacillus zhaoyuanensis</name>
    <dbReference type="NCBI Taxonomy" id="2486017"/>
    <lineage>
        <taxon>Bacteria</taxon>
        <taxon>Bacillati</taxon>
        <taxon>Bacillota</taxon>
        <taxon>Bacilli</taxon>
        <taxon>Lactobacillales</taxon>
        <taxon>Lactobacillaceae</taxon>
        <taxon>Loigolactobacillus</taxon>
    </lineage>
</organism>